<evidence type="ECO:0000256" key="5">
    <source>
        <dbReference type="SAM" id="Phobius"/>
    </source>
</evidence>
<accession>A0A2X1VJA5</accession>
<dbReference type="AlphaFoldDB" id="A0A2X1VJA5"/>
<keyword evidence="4 5" id="KW-0472">Membrane</keyword>
<dbReference type="EMBL" id="UATH01000001">
    <property type="protein sequence ID" value="SPY08450.1"/>
    <property type="molecule type" value="Genomic_DNA"/>
</dbReference>
<feature type="transmembrane region" description="Helical" evidence="5">
    <location>
        <begin position="12"/>
        <end position="32"/>
    </location>
</feature>
<feature type="transmembrane region" description="Helical" evidence="5">
    <location>
        <begin position="38"/>
        <end position="61"/>
    </location>
</feature>
<gene>
    <name evidence="6" type="ORF">NCTC11009_01676</name>
</gene>
<dbReference type="Proteomes" id="UP000250242">
    <property type="component" value="Unassembled WGS sequence"/>
</dbReference>
<dbReference type="Pfam" id="PF05101">
    <property type="entry name" value="VirB3"/>
    <property type="match status" value="1"/>
</dbReference>
<evidence type="ECO:0000313" key="6">
    <source>
        <dbReference type="EMBL" id="SPY08450.1"/>
    </source>
</evidence>
<dbReference type="RefSeq" id="WP_113062680.1">
    <property type="nucleotide sequence ID" value="NZ_UATH01000001.1"/>
</dbReference>
<dbReference type="GO" id="GO:0016020">
    <property type="term" value="C:membrane"/>
    <property type="evidence" value="ECO:0007669"/>
    <property type="project" value="UniProtKB-SubCell"/>
</dbReference>
<sequence length="121" mass="13707">MKPIYPSYGALARPAMMMGIPVTAFAIVFLSATMLTLISFVIFGAKALFLLFLCAPVLLLFRTLCATDDQALNVIGFELLCFFKKRNAKYFNNTFTIVSEKQENLNDTMKFFKRSKKHDSD</sequence>
<protein>
    <submittedName>
        <fullName evidence="6">Type IV secretory pathway, VirB3-like protein</fullName>
    </submittedName>
</protein>
<name>A0A2X1VJA5_9BURK</name>
<comment type="subcellular location">
    <subcellularLocation>
        <location evidence="1">Membrane</location>
    </subcellularLocation>
</comment>
<evidence type="ECO:0000256" key="4">
    <source>
        <dbReference type="ARBA" id="ARBA00023136"/>
    </source>
</evidence>
<organism evidence="6 7">
    <name type="scientific">Oligella urethralis</name>
    <dbReference type="NCBI Taxonomy" id="90245"/>
    <lineage>
        <taxon>Bacteria</taxon>
        <taxon>Pseudomonadati</taxon>
        <taxon>Pseudomonadota</taxon>
        <taxon>Betaproteobacteria</taxon>
        <taxon>Burkholderiales</taxon>
        <taxon>Alcaligenaceae</taxon>
        <taxon>Oligella</taxon>
    </lineage>
</organism>
<keyword evidence="2 5" id="KW-0812">Transmembrane</keyword>
<evidence type="ECO:0000256" key="2">
    <source>
        <dbReference type="ARBA" id="ARBA00022692"/>
    </source>
</evidence>
<proteinExistence type="predicted"/>
<evidence type="ECO:0000256" key="3">
    <source>
        <dbReference type="ARBA" id="ARBA00022989"/>
    </source>
</evidence>
<evidence type="ECO:0000256" key="1">
    <source>
        <dbReference type="ARBA" id="ARBA00004370"/>
    </source>
</evidence>
<reference evidence="6 7" key="1">
    <citation type="submission" date="2018-06" db="EMBL/GenBank/DDBJ databases">
        <authorList>
            <consortium name="Pathogen Informatics"/>
            <person name="Doyle S."/>
        </authorList>
    </citation>
    <scope>NUCLEOTIDE SEQUENCE [LARGE SCALE GENOMIC DNA]</scope>
    <source>
        <strain evidence="6 7">NCTC11009</strain>
    </source>
</reference>
<keyword evidence="3 5" id="KW-1133">Transmembrane helix</keyword>
<dbReference type="InterPro" id="IPR007792">
    <property type="entry name" value="T4SS_VirB3/TrbD/AvhB"/>
</dbReference>
<evidence type="ECO:0000313" key="7">
    <source>
        <dbReference type="Proteomes" id="UP000250242"/>
    </source>
</evidence>